<dbReference type="EMBL" id="BTSY01000004">
    <property type="protein sequence ID" value="GMT23650.1"/>
    <property type="molecule type" value="Genomic_DNA"/>
</dbReference>
<name>A0AAV5VYV3_9BILA</name>
<feature type="transmembrane region" description="Helical" evidence="2">
    <location>
        <begin position="6"/>
        <end position="25"/>
    </location>
</feature>
<keyword evidence="2" id="KW-0472">Membrane</keyword>
<protein>
    <recommendedName>
        <fullName evidence="5">G protein-coupled receptor</fullName>
    </recommendedName>
</protein>
<gene>
    <name evidence="3" type="ORF">PFISCL1PPCAC_14947</name>
</gene>
<organism evidence="3 4">
    <name type="scientific">Pristionchus fissidentatus</name>
    <dbReference type="NCBI Taxonomy" id="1538716"/>
    <lineage>
        <taxon>Eukaryota</taxon>
        <taxon>Metazoa</taxon>
        <taxon>Ecdysozoa</taxon>
        <taxon>Nematoda</taxon>
        <taxon>Chromadorea</taxon>
        <taxon>Rhabditida</taxon>
        <taxon>Rhabditina</taxon>
        <taxon>Diplogasteromorpha</taxon>
        <taxon>Diplogasteroidea</taxon>
        <taxon>Neodiplogasteridae</taxon>
        <taxon>Pristionchus</taxon>
    </lineage>
</organism>
<sequence>IAAINPTFASVTAVEVLATALTLFLSKFLKTDPTRSFVLSLLIPITWLTLADSITVISVISGVNDQKFLQLLVAFQLVCNNTAVLTFLTGSLVFLFTSAFVVRNKRVPRSWPFYIFILIGSMGLSIAEYFKNVFGPVPQYILHGAFCISAGAMVVLMIAIPIYTHFSTASTMTNTTDQAVFNAKWRLFWAYLYMIVPSVRSIFVIIRAIGEIDEKWKANKSALLIQMESIIDLSGCLFYLIPIYFFLPAYRSCIFFCFKSREMNPHFFFVKVIPQKSKERRLSLNKVRPADATKNSRANELQDTSLEDVHENHQYQRAVKRIESRSPSPQSPKGRKNEVNRVPSVNQQPRLSIATLNRNEQFPHYNNVRVPISAPPPSRIPFAHGEIGSIIHHPKSPLTSFIHLVFTSYCSRFARVFLSSTNFELLI</sequence>
<feature type="non-terminal residue" evidence="3">
    <location>
        <position position="1"/>
    </location>
</feature>
<feature type="compositionally biased region" description="Polar residues" evidence="1">
    <location>
        <begin position="293"/>
        <end position="304"/>
    </location>
</feature>
<comment type="caution">
    <text evidence="3">The sequence shown here is derived from an EMBL/GenBank/DDBJ whole genome shotgun (WGS) entry which is preliminary data.</text>
</comment>
<keyword evidence="2" id="KW-1133">Transmembrane helix</keyword>
<feature type="transmembrane region" description="Helical" evidence="2">
    <location>
        <begin position="37"/>
        <end position="63"/>
    </location>
</feature>
<feature type="transmembrane region" description="Helical" evidence="2">
    <location>
        <begin position="142"/>
        <end position="166"/>
    </location>
</feature>
<feature type="transmembrane region" description="Helical" evidence="2">
    <location>
        <begin position="83"/>
        <end position="102"/>
    </location>
</feature>
<feature type="compositionally biased region" description="Basic and acidic residues" evidence="1">
    <location>
        <begin position="307"/>
        <end position="324"/>
    </location>
</feature>
<dbReference type="AlphaFoldDB" id="A0AAV5VYV3"/>
<dbReference type="Proteomes" id="UP001432322">
    <property type="component" value="Unassembled WGS sequence"/>
</dbReference>
<feature type="transmembrane region" description="Helical" evidence="2">
    <location>
        <begin position="187"/>
        <end position="210"/>
    </location>
</feature>
<feature type="transmembrane region" description="Helical" evidence="2">
    <location>
        <begin position="111"/>
        <end position="130"/>
    </location>
</feature>
<keyword evidence="2" id="KW-0812">Transmembrane</keyword>
<evidence type="ECO:0000256" key="1">
    <source>
        <dbReference type="SAM" id="MobiDB-lite"/>
    </source>
</evidence>
<reference evidence="3" key="1">
    <citation type="submission" date="2023-10" db="EMBL/GenBank/DDBJ databases">
        <title>Genome assembly of Pristionchus species.</title>
        <authorList>
            <person name="Yoshida K."/>
            <person name="Sommer R.J."/>
        </authorList>
    </citation>
    <scope>NUCLEOTIDE SEQUENCE</scope>
    <source>
        <strain evidence="3">RS5133</strain>
    </source>
</reference>
<feature type="region of interest" description="Disordered" evidence="1">
    <location>
        <begin position="284"/>
        <end position="347"/>
    </location>
</feature>
<accession>A0AAV5VYV3</accession>
<evidence type="ECO:0008006" key="5">
    <source>
        <dbReference type="Google" id="ProtNLM"/>
    </source>
</evidence>
<feature type="transmembrane region" description="Helical" evidence="2">
    <location>
        <begin position="230"/>
        <end position="250"/>
    </location>
</feature>
<keyword evidence="4" id="KW-1185">Reference proteome</keyword>
<evidence type="ECO:0000313" key="4">
    <source>
        <dbReference type="Proteomes" id="UP001432322"/>
    </source>
</evidence>
<evidence type="ECO:0000313" key="3">
    <source>
        <dbReference type="EMBL" id="GMT23650.1"/>
    </source>
</evidence>
<proteinExistence type="predicted"/>
<evidence type="ECO:0000256" key="2">
    <source>
        <dbReference type="SAM" id="Phobius"/>
    </source>
</evidence>